<dbReference type="AlphaFoldDB" id="A0AAN6VCT8"/>
<feature type="non-terminal residue" evidence="1">
    <location>
        <position position="1"/>
    </location>
</feature>
<sequence>DAEHDSGTDEDNAVVEIRLAELEEDLAGTAFDPRLDNIVLKSGILYKCGLLEIRPVQDYLARARWECWGQPKSLLRTCT</sequence>
<evidence type="ECO:0000313" key="1">
    <source>
        <dbReference type="EMBL" id="KAK4148945.1"/>
    </source>
</evidence>
<name>A0AAN6VCT8_9PEZI</name>
<keyword evidence="2" id="KW-1185">Reference proteome</keyword>
<reference evidence="1" key="2">
    <citation type="submission" date="2023-05" db="EMBL/GenBank/DDBJ databases">
        <authorList>
            <consortium name="Lawrence Berkeley National Laboratory"/>
            <person name="Steindorff A."/>
            <person name="Hensen N."/>
            <person name="Bonometti L."/>
            <person name="Westerberg I."/>
            <person name="Brannstrom I.O."/>
            <person name="Guillou S."/>
            <person name="Cros-Aarteil S."/>
            <person name="Calhoun S."/>
            <person name="Haridas S."/>
            <person name="Kuo A."/>
            <person name="Mondo S."/>
            <person name="Pangilinan J."/>
            <person name="Riley R."/>
            <person name="Labutti K."/>
            <person name="Andreopoulos B."/>
            <person name="Lipzen A."/>
            <person name="Chen C."/>
            <person name="Yanf M."/>
            <person name="Daum C."/>
            <person name="Ng V."/>
            <person name="Clum A."/>
            <person name="Ohm R."/>
            <person name="Martin F."/>
            <person name="Silar P."/>
            <person name="Natvig D."/>
            <person name="Lalanne C."/>
            <person name="Gautier V."/>
            <person name="Ament-Velasquez S.L."/>
            <person name="Kruys A."/>
            <person name="Hutchinson M.I."/>
            <person name="Powell A.J."/>
            <person name="Barry K."/>
            <person name="Miller A.N."/>
            <person name="Grigoriev I.V."/>
            <person name="Debuchy R."/>
            <person name="Gladieux P."/>
            <person name="Thoren M.H."/>
            <person name="Johannesson H."/>
        </authorList>
    </citation>
    <scope>NUCLEOTIDE SEQUENCE</scope>
    <source>
        <strain evidence="1">CBS 538.74</strain>
    </source>
</reference>
<comment type="caution">
    <text evidence="1">The sequence shown here is derived from an EMBL/GenBank/DDBJ whole genome shotgun (WGS) entry which is preliminary data.</text>
</comment>
<reference evidence="1" key="1">
    <citation type="journal article" date="2023" name="Mol. Phylogenet. Evol.">
        <title>Genome-scale phylogeny and comparative genomics of the fungal order Sordariales.</title>
        <authorList>
            <person name="Hensen N."/>
            <person name="Bonometti L."/>
            <person name="Westerberg I."/>
            <person name="Brannstrom I.O."/>
            <person name="Guillou S."/>
            <person name="Cros-Aarteil S."/>
            <person name="Calhoun S."/>
            <person name="Haridas S."/>
            <person name="Kuo A."/>
            <person name="Mondo S."/>
            <person name="Pangilinan J."/>
            <person name="Riley R."/>
            <person name="LaButti K."/>
            <person name="Andreopoulos B."/>
            <person name="Lipzen A."/>
            <person name="Chen C."/>
            <person name="Yan M."/>
            <person name="Daum C."/>
            <person name="Ng V."/>
            <person name="Clum A."/>
            <person name="Steindorff A."/>
            <person name="Ohm R.A."/>
            <person name="Martin F."/>
            <person name="Silar P."/>
            <person name="Natvig D.O."/>
            <person name="Lalanne C."/>
            <person name="Gautier V."/>
            <person name="Ament-Velasquez S.L."/>
            <person name="Kruys A."/>
            <person name="Hutchinson M.I."/>
            <person name="Powell A.J."/>
            <person name="Barry K."/>
            <person name="Miller A.N."/>
            <person name="Grigoriev I.V."/>
            <person name="Debuchy R."/>
            <person name="Gladieux P."/>
            <person name="Hiltunen Thoren M."/>
            <person name="Johannesson H."/>
        </authorList>
    </citation>
    <scope>NUCLEOTIDE SEQUENCE</scope>
    <source>
        <strain evidence="1">CBS 538.74</strain>
    </source>
</reference>
<dbReference type="Proteomes" id="UP001302745">
    <property type="component" value="Unassembled WGS sequence"/>
</dbReference>
<dbReference type="EMBL" id="MU857229">
    <property type="protein sequence ID" value="KAK4148945.1"/>
    <property type="molecule type" value="Genomic_DNA"/>
</dbReference>
<gene>
    <name evidence="1" type="ORF">C8A00DRAFT_19309</name>
</gene>
<proteinExistence type="predicted"/>
<organism evidence="1 2">
    <name type="scientific">Chaetomidium leptoderma</name>
    <dbReference type="NCBI Taxonomy" id="669021"/>
    <lineage>
        <taxon>Eukaryota</taxon>
        <taxon>Fungi</taxon>
        <taxon>Dikarya</taxon>
        <taxon>Ascomycota</taxon>
        <taxon>Pezizomycotina</taxon>
        <taxon>Sordariomycetes</taxon>
        <taxon>Sordariomycetidae</taxon>
        <taxon>Sordariales</taxon>
        <taxon>Chaetomiaceae</taxon>
        <taxon>Chaetomidium</taxon>
    </lineage>
</organism>
<accession>A0AAN6VCT8</accession>
<evidence type="ECO:0000313" key="2">
    <source>
        <dbReference type="Proteomes" id="UP001302745"/>
    </source>
</evidence>
<protein>
    <submittedName>
        <fullName evidence="1">Uncharacterized protein</fullName>
    </submittedName>
</protein>